<gene>
    <name evidence="1" type="ORF">D0809_29165</name>
</gene>
<sequence>NKIKAYFKQRKLRKELRRQTINRVVENYEALINELRLIQENKSKLYRSQREFVQLRIKHLISKGHIQVNK</sequence>
<dbReference type="RefSeq" id="WP_238698888.1">
    <property type="nucleotide sequence ID" value="NZ_QWDN01000985.1"/>
</dbReference>
<name>A0A4Y7U394_9FLAO</name>
<evidence type="ECO:0000313" key="2">
    <source>
        <dbReference type="Proteomes" id="UP000298340"/>
    </source>
</evidence>
<accession>A0A4Y7U394</accession>
<evidence type="ECO:0000313" key="1">
    <source>
        <dbReference type="EMBL" id="TEB40721.1"/>
    </source>
</evidence>
<organism evidence="1 2">
    <name type="scientific">Flavobacterium circumlabens</name>
    <dbReference type="NCBI Taxonomy" id="2133765"/>
    <lineage>
        <taxon>Bacteria</taxon>
        <taxon>Pseudomonadati</taxon>
        <taxon>Bacteroidota</taxon>
        <taxon>Flavobacteriia</taxon>
        <taxon>Flavobacteriales</taxon>
        <taxon>Flavobacteriaceae</taxon>
        <taxon>Flavobacterium</taxon>
    </lineage>
</organism>
<dbReference type="AlphaFoldDB" id="A0A4Y7U394"/>
<feature type="non-terminal residue" evidence="1">
    <location>
        <position position="1"/>
    </location>
</feature>
<dbReference type="Proteomes" id="UP000298340">
    <property type="component" value="Unassembled WGS sequence"/>
</dbReference>
<protein>
    <submittedName>
        <fullName evidence="1">Uncharacterized protein</fullName>
    </submittedName>
</protein>
<proteinExistence type="predicted"/>
<reference evidence="1 2" key="1">
    <citation type="journal article" date="2018" name="Syst. Appl. Microbiol.">
        <title>Flavobacterium circumlabens sp. nov. and Flavobacterium cupreum sp. nov., two psychrotrophic species isolated from Antarctic environmental samples.</title>
        <authorList>
            <person name="Kralova S."/>
            <person name="Busse H.J."/>
            <person name="Svec P."/>
            <person name="Maslanova I."/>
            <person name="Stankova E."/>
            <person name="Bartak M."/>
            <person name="Sedlacek I."/>
        </authorList>
    </citation>
    <scope>NUCLEOTIDE SEQUENCE [LARGE SCALE GENOMIC DNA]</scope>
    <source>
        <strain evidence="1 2">CCM 8828</strain>
    </source>
</reference>
<dbReference type="EMBL" id="QWDN01000985">
    <property type="protein sequence ID" value="TEB40721.1"/>
    <property type="molecule type" value="Genomic_DNA"/>
</dbReference>
<comment type="caution">
    <text evidence="1">The sequence shown here is derived from an EMBL/GenBank/DDBJ whole genome shotgun (WGS) entry which is preliminary data.</text>
</comment>